<dbReference type="EMBL" id="LR797474">
    <property type="protein sequence ID" value="CAB4219102.1"/>
    <property type="molecule type" value="Genomic_DNA"/>
</dbReference>
<sequence>MQPLTPRQTAYKILDELREAGFSDQQILEDILGNQLSGSEAAEAITATAEAFGEYMDFDSE</sequence>
<accession>A0A6J5SU71</accession>
<organism evidence="1">
    <name type="scientific">uncultured Caudovirales phage</name>
    <dbReference type="NCBI Taxonomy" id="2100421"/>
    <lineage>
        <taxon>Viruses</taxon>
        <taxon>Duplodnaviria</taxon>
        <taxon>Heunggongvirae</taxon>
        <taxon>Uroviricota</taxon>
        <taxon>Caudoviricetes</taxon>
        <taxon>Peduoviridae</taxon>
        <taxon>Maltschvirus</taxon>
        <taxon>Maltschvirus maltsch</taxon>
    </lineage>
</organism>
<name>A0A6J5SU71_9CAUD</name>
<reference evidence="1" key="1">
    <citation type="submission" date="2020-05" db="EMBL/GenBank/DDBJ databases">
        <authorList>
            <person name="Chiriac C."/>
            <person name="Salcher M."/>
            <person name="Ghai R."/>
            <person name="Kavagutti S V."/>
        </authorList>
    </citation>
    <scope>NUCLEOTIDE SEQUENCE</scope>
</reference>
<protein>
    <submittedName>
        <fullName evidence="1">Uncharacterized protein</fullName>
    </submittedName>
</protein>
<evidence type="ECO:0000313" key="1">
    <source>
        <dbReference type="EMBL" id="CAB4219102.1"/>
    </source>
</evidence>
<gene>
    <name evidence="1" type="ORF">UFOVP1604_185</name>
</gene>
<proteinExistence type="predicted"/>